<evidence type="ECO:0000256" key="1">
    <source>
        <dbReference type="SAM" id="MobiDB-lite"/>
    </source>
</evidence>
<reference evidence="2" key="2">
    <citation type="submission" date="2025-08" db="UniProtKB">
        <authorList>
            <consortium name="Ensembl"/>
        </authorList>
    </citation>
    <scope>IDENTIFICATION</scope>
    <source>
        <strain evidence="2">Glennie</strain>
    </source>
</reference>
<dbReference type="InParanoid" id="A0A6I8PJK7"/>
<dbReference type="CDD" id="cd22969">
    <property type="entry name" value="DD_IQCK"/>
    <property type="match status" value="1"/>
</dbReference>
<dbReference type="GeneTree" id="ENSGT00390000007907"/>
<feature type="compositionally biased region" description="Gly residues" evidence="1">
    <location>
        <begin position="1"/>
        <end position="12"/>
    </location>
</feature>
<feature type="compositionally biased region" description="Basic and acidic residues" evidence="1">
    <location>
        <begin position="82"/>
        <end position="93"/>
    </location>
</feature>
<feature type="region of interest" description="Disordered" evidence="1">
    <location>
        <begin position="1"/>
        <end position="119"/>
    </location>
</feature>
<organism evidence="2 3">
    <name type="scientific">Ornithorhynchus anatinus</name>
    <name type="common">Duckbill platypus</name>
    <dbReference type="NCBI Taxonomy" id="9258"/>
    <lineage>
        <taxon>Eukaryota</taxon>
        <taxon>Metazoa</taxon>
        <taxon>Chordata</taxon>
        <taxon>Craniata</taxon>
        <taxon>Vertebrata</taxon>
        <taxon>Euteleostomi</taxon>
        <taxon>Mammalia</taxon>
        <taxon>Monotremata</taxon>
        <taxon>Ornithorhynchidae</taxon>
        <taxon>Ornithorhynchus</taxon>
    </lineage>
</organism>
<protein>
    <recommendedName>
        <fullName evidence="4">IQ motif containing K</fullName>
    </recommendedName>
</protein>
<evidence type="ECO:0008006" key="4">
    <source>
        <dbReference type="Google" id="ProtNLM"/>
    </source>
</evidence>
<dbReference type="InterPro" id="IPR000048">
    <property type="entry name" value="IQ_motif_EF-hand-BS"/>
</dbReference>
<evidence type="ECO:0000313" key="3">
    <source>
        <dbReference type="Proteomes" id="UP000002279"/>
    </source>
</evidence>
<dbReference type="PANTHER" id="PTHR34927">
    <property type="entry name" value="IQ DOMAIN-CONTAINING PROTEIN K"/>
    <property type="match status" value="1"/>
</dbReference>
<sequence>MSAGGGGWGGGACEVSLLGPRAAGGEGRSLTGSLGVAGVGRCVRRRGGVGGAPARPPPAHVPRGPRRHPEAKPAGAGGGREGGGKGEPREHFRVTAPARSPPPPRRCRATAAPMAGPPRPAGGLWEQICNEYEAEQPPFPEGYKVREATVTSAIPLESTILSHFNLQHFYPVSLDYSAIQNVPPPPLPEVPEVIDPKTCSPKDYLETYIFPVLLPGLVELLHQAKKEKCFERRRTKFIACDFLTEWLYNQNPKRTDESFTEFFSIPFVVDWLKDHPRPPVPLSLLLSEEGAALIIQSFWRGYRIRCDPEVQELRQWQKQLRQEKHIRERVKEFWNKQEIKGASSSNFRWNPSFRDSRGLERMFRVMWFDGARATRRDL</sequence>
<gene>
    <name evidence="2" type="primary">IQCK</name>
</gene>
<dbReference type="CDD" id="cd23767">
    <property type="entry name" value="IQCD"/>
    <property type="match status" value="1"/>
</dbReference>
<dbReference type="InterPro" id="IPR043408">
    <property type="entry name" value="IQCK"/>
</dbReference>
<reference evidence="2 3" key="1">
    <citation type="journal article" date="2008" name="Nature">
        <title>Genome analysis of the platypus reveals unique signatures of evolution.</title>
        <authorList>
            <person name="Warren W.C."/>
            <person name="Hillier L.W."/>
            <person name="Marshall Graves J.A."/>
            <person name="Birney E."/>
            <person name="Ponting C.P."/>
            <person name="Grutzner F."/>
            <person name="Belov K."/>
            <person name="Miller W."/>
            <person name="Clarke L."/>
            <person name="Chinwalla A.T."/>
            <person name="Yang S.P."/>
            <person name="Heger A."/>
            <person name="Locke D.P."/>
            <person name="Miethke P."/>
            <person name="Waters P.D."/>
            <person name="Veyrunes F."/>
            <person name="Fulton L."/>
            <person name="Fulton B."/>
            <person name="Graves T."/>
            <person name="Wallis J."/>
            <person name="Puente X.S."/>
            <person name="Lopez-Otin C."/>
            <person name="Ordonez G.R."/>
            <person name="Eichler E.E."/>
            <person name="Chen L."/>
            <person name="Cheng Z."/>
            <person name="Deakin J.E."/>
            <person name="Alsop A."/>
            <person name="Thompson K."/>
            <person name="Kirby P."/>
            <person name="Papenfuss A.T."/>
            <person name="Wakefield M.J."/>
            <person name="Olender T."/>
            <person name="Lancet D."/>
            <person name="Huttley G.A."/>
            <person name="Smit A.F."/>
            <person name="Pask A."/>
            <person name="Temple-Smith P."/>
            <person name="Batzer M.A."/>
            <person name="Walker J.A."/>
            <person name="Konkel M.K."/>
            <person name="Harris R.S."/>
            <person name="Whittington C.M."/>
            <person name="Wong E.S."/>
            <person name="Gemmell N.J."/>
            <person name="Buschiazzo E."/>
            <person name="Vargas Jentzsch I.M."/>
            <person name="Merkel A."/>
            <person name="Schmitz J."/>
            <person name="Zemann A."/>
            <person name="Churakov G."/>
            <person name="Kriegs J.O."/>
            <person name="Brosius J."/>
            <person name="Murchison E.P."/>
            <person name="Sachidanandam R."/>
            <person name="Smith C."/>
            <person name="Hannon G.J."/>
            <person name="Tsend-Ayush E."/>
            <person name="McMillan D."/>
            <person name="Attenborough R."/>
            <person name="Rens W."/>
            <person name="Ferguson-Smith M."/>
            <person name="Lefevre C.M."/>
            <person name="Sharp J.A."/>
            <person name="Nicholas K.R."/>
            <person name="Ray D.A."/>
            <person name="Kube M."/>
            <person name="Reinhardt R."/>
            <person name="Pringle T.H."/>
            <person name="Taylor J."/>
            <person name="Jones R.C."/>
            <person name="Nixon B."/>
            <person name="Dacheux J.L."/>
            <person name="Niwa H."/>
            <person name="Sekita Y."/>
            <person name="Huang X."/>
            <person name="Stark A."/>
            <person name="Kheradpour P."/>
            <person name="Kellis M."/>
            <person name="Flicek P."/>
            <person name="Chen Y."/>
            <person name="Webber C."/>
            <person name="Hardison R."/>
            <person name="Nelson J."/>
            <person name="Hallsworth-Pepin K."/>
            <person name="Delehaunty K."/>
            <person name="Markovic C."/>
            <person name="Minx P."/>
            <person name="Feng Y."/>
            <person name="Kremitzki C."/>
            <person name="Mitreva M."/>
            <person name="Glasscock J."/>
            <person name="Wylie T."/>
            <person name="Wohldmann P."/>
            <person name="Thiru P."/>
            <person name="Nhan M.N."/>
            <person name="Pohl C.S."/>
            <person name="Smith S.M."/>
            <person name="Hou S."/>
            <person name="Nefedov M."/>
            <person name="de Jong P.J."/>
            <person name="Renfree M.B."/>
            <person name="Mardis E.R."/>
            <person name="Wilson R.K."/>
        </authorList>
    </citation>
    <scope>NUCLEOTIDE SEQUENCE [LARGE SCALE GENOMIC DNA]</scope>
    <source>
        <strain evidence="2 3">Glennie</strain>
    </source>
</reference>
<dbReference type="FunCoup" id="A0A6I8PJK7">
    <property type="interactions" value="249"/>
</dbReference>
<keyword evidence="3" id="KW-1185">Reference proteome</keyword>
<evidence type="ECO:0000313" key="2">
    <source>
        <dbReference type="Ensembl" id="ENSOANP00000052753.1"/>
    </source>
</evidence>
<dbReference type="Bgee" id="ENSOANG00000031861">
    <property type="expression patterns" value="Expressed in testis and 8 other cell types or tissues"/>
</dbReference>
<dbReference type="Proteomes" id="UP000002279">
    <property type="component" value="Chromosome 2"/>
</dbReference>
<dbReference type="AlphaFoldDB" id="A0A6I8PJK7"/>
<reference evidence="2" key="3">
    <citation type="submission" date="2025-09" db="UniProtKB">
        <authorList>
            <consortium name="Ensembl"/>
        </authorList>
    </citation>
    <scope>IDENTIFICATION</scope>
    <source>
        <strain evidence="2">Glennie</strain>
    </source>
</reference>
<dbReference type="Pfam" id="PF00612">
    <property type="entry name" value="IQ"/>
    <property type="match status" value="1"/>
</dbReference>
<dbReference type="PANTHER" id="PTHR34927:SF1">
    <property type="entry name" value="IQ DOMAIN-CONTAINING PROTEIN K"/>
    <property type="match status" value="1"/>
</dbReference>
<name>A0A6I8PJK7_ORNAN</name>
<proteinExistence type="predicted"/>
<accession>A0A6I8PJK7</accession>
<dbReference type="PROSITE" id="PS50096">
    <property type="entry name" value="IQ"/>
    <property type="match status" value="1"/>
</dbReference>
<dbReference type="Ensembl" id="ENSOANT00000057147.1">
    <property type="protein sequence ID" value="ENSOANP00000052753.1"/>
    <property type="gene ID" value="ENSOANG00000031861.2"/>
</dbReference>